<evidence type="ECO:0000313" key="2">
    <source>
        <dbReference type="EMBL" id="KAB1158330.1"/>
    </source>
</evidence>
<dbReference type="AlphaFoldDB" id="A0A7J5ALG5"/>
<name>A0A7J5ALG5_9FLAO</name>
<reference evidence="2 3" key="1">
    <citation type="submission" date="2019-09" db="EMBL/GenBank/DDBJ databases">
        <authorList>
            <person name="Cao W.R."/>
        </authorList>
    </citation>
    <scope>NUCLEOTIDE SEQUENCE [LARGE SCALE GENOMIC DNA]</scope>
    <source>
        <strain evidence="3">a4</strain>
    </source>
</reference>
<comment type="caution">
    <text evidence="2">The sequence shown here is derived from an EMBL/GenBank/DDBJ whole genome shotgun (WGS) entry which is preliminary data.</text>
</comment>
<gene>
    <name evidence="2" type="ORF">F7018_09105</name>
</gene>
<dbReference type="OrthoDB" id="995338at2"/>
<evidence type="ECO:0000259" key="1">
    <source>
        <dbReference type="Pfam" id="PF17293"/>
    </source>
</evidence>
<dbReference type="InterPro" id="IPR035386">
    <property type="entry name" value="Arm-DNA-bind_5"/>
</dbReference>
<dbReference type="EMBL" id="WAAU01000013">
    <property type="protein sequence ID" value="KAB1158330.1"/>
    <property type="molecule type" value="Genomic_DNA"/>
</dbReference>
<keyword evidence="3" id="KW-1185">Reference proteome</keyword>
<dbReference type="Pfam" id="PF17293">
    <property type="entry name" value="Arm-DNA-bind_5"/>
    <property type="match status" value="1"/>
</dbReference>
<accession>A0A7J5ALG5</accession>
<evidence type="ECO:0000313" key="3">
    <source>
        <dbReference type="Proteomes" id="UP000467305"/>
    </source>
</evidence>
<protein>
    <recommendedName>
        <fullName evidence="1">Arm DNA-binding domain-containing protein</fullName>
    </recommendedName>
</protein>
<sequence>MSMKLSVLFICNRSKINKKGFCPMKCRITYNKKRREFTTGVFINPNHWGSKKQMLLKKVENSKIVNSKLSLTIQLIVKAIYLLRELINDQKNS</sequence>
<feature type="domain" description="Arm DNA-binding" evidence="1">
    <location>
        <begin position="9"/>
        <end position="78"/>
    </location>
</feature>
<dbReference type="Proteomes" id="UP000467305">
    <property type="component" value="Unassembled WGS sequence"/>
</dbReference>
<organism evidence="2 3">
    <name type="scientific">Tenacibaculum aiptasiae</name>
    <dbReference type="NCBI Taxonomy" id="426481"/>
    <lineage>
        <taxon>Bacteria</taxon>
        <taxon>Pseudomonadati</taxon>
        <taxon>Bacteroidota</taxon>
        <taxon>Flavobacteriia</taxon>
        <taxon>Flavobacteriales</taxon>
        <taxon>Flavobacteriaceae</taxon>
        <taxon>Tenacibaculum</taxon>
    </lineage>
</organism>
<proteinExistence type="predicted"/>